<dbReference type="EMBL" id="CP017637">
    <property type="protein sequence ID" value="APG09715.1"/>
    <property type="molecule type" value="Genomic_DNA"/>
</dbReference>
<dbReference type="SUPFAM" id="SSF55785">
    <property type="entry name" value="PYP-like sensor domain (PAS domain)"/>
    <property type="match status" value="1"/>
</dbReference>
<keyword evidence="10" id="KW-0677">Repeat</keyword>
<evidence type="ECO:0000259" key="18">
    <source>
        <dbReference type="PROSITE" id="PS50112"/>
    </source>
</evidence>
<accession>A0A1L3F8S1</accession>
<dbReference type="CDD" id="cd00130">
    <property type="entry name" value="PAS"/>
    <property type="match status" value="1"/>
</dbReference>
<evidence type="ECO:0000313" key="20">
    <source>
        <dbReference type="EMBL" id="APG09715.1"/>
    </source>
</evidence>
<keyword evidence="7" id="KW-0285">Flavoprotein</keyword>
<dbReference type="InterPro" id="IPR029016">
    <property type="entry name" value="GAF-like_dom_sf"/>
</dbReference>
<dbReference type="Pfam" id="PF13426">
    <property type="entry name" value="PAS_9"/>
    <property type="match status" value="1"/>
</dbReference>
<comment type="catalytic activity">
    <reaction evidence="1">
        <text>ATP + protein L-histidine = ADP + protein N-phospho-L-histidine.</text>
        <dbReference type="EC" id="2.7.13.3"/>
    </reaction>
</comment>
<dbReference type="InterPro" id="IPR003018">
    <property type="entry name" value="GAF"/>
</dbReference>
<evidence type="ECO:0000256" key="16">
    <source>
        <dbReference type="ARBA" id="ARBA00023170"/>
    </source>
</evidence>
<evidence type="ECO:0000256" key="12">
    <source>
        <dbReference type="ARBA" id="ARBA00022777"/>
    </source>
</evidence>
<keyword evidence="13" id="KW-0067">ATP-binding</keyword>
<dbReference type="SUPFAM" id="SSF55781">
    <property type="entry name" value="GAF domain-like"/>
    <property type="match status" value="1"/>
</dbReference>
<keyword evidence="6" id="KW-0716">Sensory transduction</keyword>
<keyword evidence="11" id="KW-0547">Nucleotide-binding</keyword>
<feature type="domain" description="PAS" evidence="18">
    <location>
        <begin position="201"/>
        <end position="259"/>
    </location>
</feature>
<keyword evidence="5" id="KW-0597">Phosphoprotein</keyword>
<dbReference type="SMART" id="SM00065">
    <property type="entry name" value="GAF"/>
    <property type="match status" value="1"/>
</dbReference>
<keyword evidence="4" id="KW-0600">Photoreceptor protein</keyword>
<dbReference type="GO" id="GO:0004673">
    <property type="term" value="F:protein histidine kinase activity"/>
    <property type="evidence" value="ECO:0007669"/>
    <property type="project" value="UniProtKB-EC"/>
</dbReference>
<feature type="region of interest" description="Disordered" evidence="17">
    <location>
        <begin position="1"/>
        <end position="20"/>
    </location>
</feature>
<dbReference type="NCBIfam" id="TIGR00229">
    <property type="entry name" value="sensory_box"/>
    <property type="match status" value="1"/>
</dbReference>
<evidence type="ECO:0000256" key="3">
    <source>
        <dbReference type="ARBA" id="ARBA00021740"/>
    </source>
</evidence>
<dbReference type="InterPro" id="IPR001610">
    <property type="entry name" value="PAC"/>
</dbReference>
<evidence type="ECO:0000256" key="17">
    <source>
        <dbReference type="SAM" id="MobiDB-lite"/>
    </source>
</evidence>
<dbReference type="Gene3D" id="3.30.450.20">
    <property type="entry name" value="PAS domain"/>
    <property type="match status" value="1"/>
</dbReference>
<dbReference type="AlphaFoldDB" id="A0A1L3F8S1"/>
<dbReference type="PANTHER" id="PTHR41523">
    <property type="entry name" value="TWO-COMPONENT SYSTEM SENSOR PROTEIN"/>
    <property type="match status" value="1"/>
</dbReference>
<evidence type="ECO:0000256" key="11">
    <source>
        <dbReference type="ARBA" id="ARBA00022741"/>
    </source>
</evidence>
<keyword evidence="8" id="KW-0288">FMN</keyword>
<evidence type="ECO:0000256" key="8">
    <source>
        <dbReference type="ARBA" id="ARBA00022643"/>
    </source>
</evidence>
<evidence type="ECO:0000259" key="19">
    <source>
        <dbReference type="PROSITE" id="PS50113"/>
    </source>
</evidence>
<evidence type="ECO:0000256" key="15">
    <source>
        <dbReference type="ARBA" id="ARBA00023026"/>
    </source>
</evidence>
<dbReference type="GO" id="GO:0009881">
    <property type="term" value="F:photoreceptor activity"/>
    <property type="evidence" value="ECO:0007669"/>
    <property type="project" value="UniProtKB-KW"/>
</dbReference>
<name>A0A1L3F8S1_BRAJP</name>
<sequence>MRTEHAKQRTTSTGRELKPNVRSMLSAEELRQRPSRPADYAAENQALIALAQELASSPETILQKLADTALDLCRAHSAGLSLLEDGDGKSHFHWRAIAGQWAPHLNGGTPRNFGPCGTVLDHDAAMICSHPEVDFPYWEPIRPVLEEGLLIPFYIKAEAVGTIWVVAHDISRRFDAEDLRVMTSLSAFAATAYQTWLNLNAVQRVASIVESSHDAIFGEDLNGRIISWNRGAGRLFGYMAEEVIGKPVTILFPAVPPTDEFATLERIPYGDRIENFETVRQGKNGGRVDVSLTISPIIDPNGKIIGASSICRDISERKLVEMRQQQLLAELDHRVKNILSQVAAVAKSSYQGSLTADAFLQSLDGRIQSMAAAHTLLSQNGWKGVGLDVLVRNQLAPYVNGTNIIIGATDMILGPAETQAVARVLHELATNAAKYGSLSVPNGRVSVTWDRRSNGDAASLEFVWREFDGPPVVLGKRVGYGTDLIRNLIPHELGGEVDLVFGTDGVSCRIECSVDGTNCYRGHSQK</sequence>
<dbReference type="InterPro" id="IPR000700">
    <property type="entry name" value="PAS-assoc_C"/>
</dbReference>
<evidence type="ECO:0000256" key="6">
    <source>
        <dbReference type="ARBA" id="ARBA00022606"/>
    </source>
</evidence>
<protein>
    <recommendedName>
        <fullName evidence="3">Blue-light-activated histidine kinase</fullName>
        <ecNumber evidence="2">2.7.13.3</ecNumber>
    </recommendedName>
</protein>
<keyword evidence="16" id="KW-0675">Receptor</keyword>
<evidence type="ECO:0000256" key="13">
    <source>
        <dbReference type="ARBA" id="ARBA00022840"/>
    </source>
</evidence>
<dbReference type="EC" id="2.7.13.3" evidence="2"/>
<gene>
    <name evidence="20" type="ORF">BKD09_15355</name>
</gene>
<evidence type="ECO:0000256" key="7">
    <source>
        <dbReference type="ARBA" id="ARBA00022630"/>
    </source>
</evidence>
<dbReference type="SMART" id="SM00086">
    <property type="entry name" value="PAC"/>
    <property type="match status" value="1"/>
</dbReference>
<dbReference type="InterPro" id="IPR000014">
    <property type="entry name" value="PAS"/>
</dbReference>
<reference evidence="20 21" key="1">
    <citation type="submission" date="2016-11" db="EMBL/GenBank/DDBJ databases">
        <title>Complete Genome Sequence of Bradyrhizobium sp. strain J5, an isolated from soybean nodule in Hokkaido.</title>
        <authorList>
            <person name="Kanehara K."/>
        </authorList>
    </citation>
    <scope>NUCLEOTIDE SEQUENCE [LARGE SCALE GENOMIC DNA]</scope>
    <source>
        <strain evidence="20 21">J5</strain>
    </source>
</reference>
<keyword evidence="14" id="KW-0157">Chromophore</keyword>
<keyword evidence="9" id="KW-0808">Transferase</keyword>
<evidence type="ECO:0000256" key="4">
    <source>
        <dbReference type="ARBA" id="ARBA00022543"/>
    </source>
</evidence>
<dbReference type="Gene3D" id="3.30.450.40">
    <property type="match status" value="1"/>
</dbReference>
<dbReference type="GO" id="GO:0005524">
    <property type="term" value="F:ATP binding"/>
    <property type="evidence" value="ECO:0007669"/>
    <property type="project" value="UniProtKB-KW"/>
</dbReference>
<dbReference type="Proteomes" id="UP000181962">
    <property type="component" value="Chromosome"/>
</dbReference>
<dbReference type="Pfam" id="PF13185">
    <property type="entry name" value="GAF_2"/>
    <property type="match status" value="1"/>
</dbReference>
<dbReference type="InterPro" id="IPR035965">
    <property type="entry name" value="PAS-like_dom_sf"/>
</dbReference>
<evidence type="ECO:0000256" key="1">
    <source>
        <dbReference type="ARBA" id="ARBA00000085"/>
    </source>
</evidence>
<evidence type="ECO:0000256" key="10">
    <source>
        <dbReference type="ARBA" id="ARBA00022737"/>
    </source>
</evidence>
<dbReference type="PROSITE" id="PS50112">
    <property type="entry name" value="PAS"/>
    <property type="match status" value="1"/>
</dbReference>
<proteinExistence type="predicted"/>
<dbReference type="SMART" id="SM00091">
    <property type="entry name" value="PAS"/>
    <property type="match status" value="2"/>
</dbReference>
<keyword evidence="15" id="KW-0843">Virulence</keyword>
<evidence type="ECO:0000256" key="9">
    <source>
        <dbReference type="ARBA" id="ARBA00022679"/>
    </source>
</evidence>
<dbReference type="SMART" id="SM00911">
    <property type="entry name" value="HWE_HK"/>
    <property type="match status" value="1"/>
</dbReference>
<evidence type="ECO:0000256" key="2">
    <source>
        <dbReference type="ARBA" id="ARBA00012438"/>
    </source>
</evidence>
<dbReference type="Pfam" id="PF07536">
    <property type="entry name" value="HWE_HK"/>
    <property type="match status" value="1"/>
</dbReference>
<organism evidence="20 21">
    <name type="scientific">Bradyrhizobium japonicum</name>
    <dbReference type="NCBI Taxonomy" id="375"/>
    <lineage>
        <taxon>Bacteria</taxon>
        <taxon>Pseudomonadati</taxon>
        <taxon>Pseudomonadota</taxon>
        <taxon>Alphaproteobacteria</taxon>
        <taxon>Hyphomicrobiales</taxon>
        <taxon>Nitrobacteraceae</taxon>
        <taxon>Bradyrhizobium</taxon>
    </lineage>
</organism>
<dbReference type="PROSITE" id="PS50113">
    <property type="entry name" value="PAC"/>
    <property type="match status" value="1"/>
</dbReference>
<keyword evidence="12" id="KW-0418">Kinase</keyword>
<dbReference type="PANTHER" id="PTHR41523:SF8">
    <property type="entry name" value="ETHYLENE RESPONSE SENSOR PROTEIN"/>
    <property type="match status" value="1"/>
</dbReference>
<evidence type="ECO:0000256" key="5">
    <source>
        <dbReference type="ARBA" id="ARBA00022553"/>
    </source>
</evidence>
<evidence type="ECO:0000256" key="14">
    <source>
        <dbReference type="ARBA" id="ARBA00022991"/>
    </source>
</evidence>
<dbReference type="InterPro" id="IPR011102">
    <property type="entry name" value="Sig_transdc_His_kinase_HWE"/>
</dbReference>
<evidence type="ECO:0000313" key="21">
    <source>
        <dbReference type="Proteomes" id="UP000181962"/>
    </source>
</evidence>
<feature type="domain" description="PAC" evidence="19">
    <location>
        <begin position="272"/>
        <end position="326"/>
    </location>
</feature>